<proteinExistence type="predicted"/>
<evidence type="ECO:0000313" key="1">
    <source>
        <dbReference type="EMBL" id="KAK4028660.1"/>
    </source>
</evidence>
<organism evidence="1 2">
    <name type="scientific">Daphnia magna</name>
    <dbReference type="NCBI Taxonomy" id="35525"/>
    <lineage>
        <taxon>Eukaryota</taxon>
        <taxon>Metazoa</taxon>
        <taxon>Ecdysozoa</taxon>
        <taxon>Arthropoda</taxon>
        <taxon>Crustacea</taxon>
        <taxon>Branchiopoda</taxon>
        <taxon>Diplostraca</taxon>
        <taxon>Cladocera</taxon>
        <taxon>Anomopoda</taxon>
        <taxon>Daphniidae</taxon>
        <taxon>Daphnia</taxon>
    </lineage>
</organism>
<accession>A0ABR0AUB9</accession>
<dbReference type="EMBL" id="JAOYFB010000039">
    <property type="protein sequence ID" value="KAK4028660.1"/>
    <property type="molecule type" value="Genomic_DNA"/>
</dbReference>
<gene>
    <name evidence="1" type="ORF">OUZ56_021664</name>
</gene>
<protein>
    <submittedName>
        <fullName evidence="1">Uncharacterized protein</fullName>
    </submittedName>
</protein>
<reference evidence="1 2" key="1">
    <citation type="journal article" date="2023" name="Nucleic Acids Res.">
        <title>The hologenome of Daphnia magna reveals possible DNA methylation and microbiome-mediated evolution of the host genome.</title>
        <authorList>
            <person name="Chaturvedi A."/>
            <person name="Li X."/>
            <person name="Dhandapani V."/>
            <person name="Marshall H."/>
            <person name="Kissane S."/>
            <person name="Cuenca-Cambronero M."/>
            <person name="Asole G."/>
            <person name="Calvet F."/>
            <person name="Ruiz-Romero M."/>
            <person name="Marangio P."/>
            <person name="Guigo R."/>
            <person name="Rago D."/>
            <person name="Mirbahai L."/>
            <person name="Eastwood N."/>
            <person name="Colbourne J.K."/>
            <person name="Zhou J."/>
            <person name="Mallon E."/>
            <person name="Orsini L."/>
        </authorList>
    </citation>
    <scope>NUCLEOTIDE SEQUENCE [LARGE SCALE GENOMIC DNA]</scope>
    <source>
        <strain evidence="1">LRV0_1</strain>
    </source>
</reference>
<comment type="caution">
    <text evidence="1">The sequence shown here is derived from an EMBL/GenBank/DDBJ whole genome shotgun (WGS) entry which is preliminary data.</text>
</comment>
<evidence type="ECO:0000313" key="2">
    <source>
        <dbReference type="Proteomes" id="UP001234178"/>
    </source>
</evidence>
<dbReference type="Proteomes" id="UP001234178">
    <property type="component" value="Unassembled WGS sequence"/>
</dbReference>
<name>A0ABR0AUB9_9CRUS</name>
<sequence length="67" mass="7655">MGSYGDGCLARTDLLAPKNGFSHCRPRPYQGLCCLCLEKKQWWNKGIIGKGIRHSQRENGHRQKEIL</sequence>
<keyword evidence="2" id="KW-1185">Reference proteome</keyword>